<protein>
    <submittedName>
        <fullName evidence="3">Uncharacterized protein</fullName>
    </submittedName>
</protein>
<sequence>MSTFLFRLQLTRAAKLNNAFCSEPKVNKRAIDSLVMPEARKEMIRALVQKFTDPSGEKSAKSWGADFIENKGEECIAEYTGRAMLSLTCGDIGTDEVEMENQLSRWFRLAEKWGAVMLIDEADVYLERRQITDLKRNSLVSVFLRCIEYYRGILFLTTNRVGHFDDAFVSRIHVVIRYDNLKDEDRKRIWEQFFNKLTDERDDFIITRRAKSYVLEDDVISKMEWNGREIRNAFQTAVALAEYRFSQKPDKSKDDGPTLDQKDLEQVCNMTREFKEYLTKVHGVDEEFRAFQAKARAADGVSN</sequence>
<name>A0A1Q5T8H4_9EURO</name>
<dbReference type="PANTHER" id="PTHR46411">
    <property type="entry name" value="FAMILY ATPASE, PUTATIVE-RELATED"/>
    <property type="match status" value="1"/>
</dbReference>
<feature type="domain" description="ATPase AAA-type core" evidence="1">
    <location>
        <begin position="75"/>
        <end position="177"/>
    </location>
</feature>
<comment type="caution">
    <text evidence="3">The sequence shown here is derived from an EMBL/GenBank/DDBJ whole genome shotgun (WGS) entry which is preliminary data.</text>
</comment>
<keyword evidence="4" id="KW-1185">Reference proteome</keyword>
<evidence type="ECO:0000313" key="4">
    <source>
        <dbReference type="Proteomes" id="UP000186955"/>
    </source>
</evidence>
<dbReference type="STRING" id="1316194.A0A1Q5T8H4"/>
<dbReference type="Gene3D" id="3.40.50.300">
    <property type="entry name" value="P-loop containing nucleotide triphosphate hydrolases"/>
    <property type="match status" value="1"/>
</dbReference>
<organism evidence="3 4">
    <name type="scientific">Penicillium subrubescens</name>
    <dbReference type="NCBI Taxonomy" id="1316194"/>
    <lineage>
        <taxon>Eukaryota</taxon>
        <taxon>Fungi</taxon>
        <taxon>Dikarya</taxon>
        <taxon>Ascomycota</taxon>
        <taxon>Pezizomycotina</taxon>
        <taxon>Eurotiomycetes</taxon>
        <taxon>Eurotiomycetidae</taxon>
        <taxon>Eurotiales</taxon>
        <taxon>Aspergillaceae</taxon>
        <taxon>Penicillium</taxon>
    </lineage>
</organism>
<evidence type="ECO:0000313" key="3">
    <source>
        <dbReference type="EMBL" id="OKO96534.1"/>
    </source>
</evidence>
<dbReference type="InterPro" id="IPR003959">
    <property type="entry name" value="ATPase_AAA_core"/>
</dbReference>
<proteinExistence type="predicted"/>
<dbReference type="InterPro" id="IPR056599">
    <property type="entry name" value="AAA_lid_fung"/>
</dbReference>
<dbReference type="SUPFAM" id="SSF52540">
    <property type="entry name" value="P-loop containing nucleoside triphosphate hydrolases"/>
    <property type="match status" value="1"/>
</dbReference>
<dbReference type="Proteomes" id="UP000186955">
    <property type="component" value="Unassembled WGS sequence"/>
</dbReference>
<dbReference type="EMBL" id="MNBE01000698">
    <property type="protein sequence ID" value="OKO96534.1"/>
    <property type="molecule type" value="Genomic_DNA"/>
</dbReference>
<dbReference type="Pfam" id="PF00004">
    <property type="entry name" value="AAA"/>
    <property type="match status" value="1"/>
</dbReference>
<accession>A0A1Q5T8H4</accession>
<feature type="domain" description="AAA+ ATPase lid" evidence="2">
    <location>
        <begin position="181"/>
        <end position="283"/>
    </location>
</feature>
<evidence type="ECO:0000259" key="1">
    <source>
        <dbReference type="Pfam" id="PF00004"/>
    </source>
</evidence>
<reference evidence="3 4" key="1">
    <citation type="submission" date="2016-10" db="EMBL/GenBank/DDBJ databases">
        <title>Genome sequence of the ascomycete fungus Penicillium subrubescens.</title>
        <authorList>
            <person name="De Vries R.P."/>
            <person name="Peng M."/>
            <person name="Dilokpimol A."/>
            <person name="Hilden K."/>
            <person name="Makela M.R."/>
            <person name="Grigoriev I."/>
            <person name="Riley R."/>
            <person name="Granchi Z."/>
        </authorList>
    </citation>
    <scope>NUCLEOTIDE SEQUENCE [LARGE SCALE GENOMIC DNA]</scope>
    <source>
        <strain evidence="3 4">CBS 132785</strain>
    </source>
</reference>
<evidence type="ECO:0000259" key="2">
    <source>
        <dbReference type="Pfam" id="PF23232"/>
    </source>
</evidence>
<dbReference type="Pfam" id="PF23232">
    <property type="entry name" value="AAA_lid_13"/>
    <property type="match status" value="1"/>
</dbReference>
<dbReference type="InterPro" id="IPR027417">
    <property type="entry name" value="P-loop_NTPase"/>
</dbReference>
<dbReference type="GO" id="GO:0005524">
    <property type="term" value="F:ATP binding"/>
    <property type="evidence" value="ECO:0007669"/>
    <property type="project" value="InterPro"/>
</dbReference>
<dbReference type="GO" id="GO:0016887">
    <property type="term" value="F:ATP hydrolysis activity"/>
    <property type="evidence" value="ECO:0007669"/>
    <property type="project" value="InterPro"/>
</dbReference>
<gene>
    <name evidence="3" type="ORF">PENSUB_10709</name>
</gene>
<dbReference type="AlphaFoldDB" id="A0A1Q5T8H4"/>
<dbReference type="PANTHER" id="PTHR46411:SF4">
    <property type="entry name" value="AAA+ ATPASE DOMAIN-CONTAINING PROTEIN"/>
    <property type="match status" value="1"/>
</dbReference>